<gene>
    <name evidence="8" type="ORF">INT45_007906</name>
</gene>
<dbReference type="AlphaFoldDB" id="A0A8H7VJ17"/>
<dbReference type="InterPro" id="IPR057347">
    <property type="entry name" value="TANGO6_N"/>
</dbReference>
<dbReference type="EMBL" id="JAEPRB010000039">
    <property type="protein sequence ID" value="KAG2224661.1"/>
    <property type="molecule type" value="Genomic_DNA"/>
</dbReference>
<dbReference type="InterPro" id="IPR019451">
    <property type="entry name" value="Rtp1_C1"/>
</dbReference>
<organism evidence="8 9">
    <name type="scientific">Circinella minor</name>
    <dbReference type="NCBI Taxonomy" id="1195481"/>
    <lineage>
        <taxon>Eukaryota</taxon>
        <taxon>Fungi</taxon>
        <taxon>Fungi incertae sedis</taxon>
        <taxon>Mucoromycota</taxon>
        <taxon>Mucoromycotina</taxon>
        <taxon>Mucoromycetes</taxon>
        <taxon>Mucorales</taxon>
        <taxon>Lichtheimiaceae</taxon>
        <taxon>Circinella</taxon>
    </lineage>
</organism>
<evidence type="ECO:0008006" key="10">
    <source>
        <dbReference type="Google" id="ProtNLM"/>
    </source>
</evidence>
<evidence type="ECO:0000256" key="3">
    <source>
        <dbReference type="SAM" id="Coils"/>
    </source>
</evidence>
<dbReference type="PANTHER" id="PTHR20959:SF1">
    <property type="entry name" value="TRANSPORT AND GOLGI ORGANIZATION PROTEIN 6 HOMOLOG"/>
    <property type="match status" value="1"/>
</dbReference>
<comment type="similarity">
    <text evidence="1">Belongs to the Tango6 family.</text>
</comment>
<dbReference type="InterPro" id="IPR057407">
    <property type="entry name" value="HEAT_TANGO6"/>
</dbReference>
<dbReference type="Pfam" id="PF25267">
    <property type="entry name" value="TANGO6_N"/>
    <property type="match status" value="1"/>
</dbReference>
<feature type="domain" description="RNA polymerase II assembly factor Rtp1 C-terminal" evidence="5">
    <location>
        <begin position="785"/>
        <end position="894"/>
    </location>
</feature>
<reference evidence="8 9" key="1">
    <citation type="submission" date="2020-12" db="EMBL/GenBank/DDBJ databases">
        <title>Metabolic potential, ecology and presence of endohyphal bacteria is reflected in genomic diversity of Mucoromycotina.</title>
        <authorList>
            <person name="Muszewska A."/>
            <person name="Okrasinska A."/>
            <person name="Steczkiewicz K."/>
            <person name="Drgas O."/>
            <person name="Orlowska M."/>
            <person name="Perlinska-Lenart U."/>
            <person name="Aleksandrzak-Piekarczyk T."/>
            <person name="Szatraj K."/>
            <person name="Zielenkiewicz U."/>
            <person name="Pilsyk S."/>
            <person name="Malc E."/>
            <person name="Mieczkowski P."/>
            <person name="Kruszewska J.S."/>
            <person name="Biernat P."/>
            <person name="Pawlowska J."/>
        </authorList>
    </citation>
    <scope>NUCLEOTIDE SEQUENCE [LARGE SCALE GENOMIC DNA]</scope>
    <source>
        <strain evidence="8 9">CBS 142.35</strain>
    </source>
</reference>
<dbReference type="OrthoDB" id="39591at2759"/>
<dbReference type="InterPro" id="IPR019414">
    <property type="entry name" value="Rtp1_C2"/>
</dbReference>
<dbReference type="PANTHER" id="PTHR20959">
    <property type="entry name" value="TRANSPORT AND GOLGI ORGANIZATION PROTEIN 6 FAMILY MEMBER"/>
    <property type="match status" value="1"/>
</dbReference>
<dbReference type="InterPro" id="IPR011989">
    <property type="entry name" value="ARM-like"/>
</dbReference>
<dbReference type="InterPro" id="IPR039600">
    <property type="entry name" value="TANGO6/Rtp1"/>
</dbReference>
<evidence type="ECO:0000259" key="4">
    <source>
        <dbReference type="Pfam" id="PF10304"/>
    </source>
</evidence>
<dbReference type="Pfam" id="PF10304">
    <property type="entry name" value="RTP1_C2"/>
    <property type="match status" value="1"/>
</dbReference>
<keyword evidence="3" id="KW-0175">Coiled coil</keyword>
<dbReference type="Pfam" id="PF23565">
    <property type="entry name" value="ARM_TANGO6"/>
    <property type="match status" value="1"/>
</dbReference>
<feature type="domain" description="RNA polymerase II assembly factor Rtp1 C-terminal" evidence="4">
    <location>
        <begin position="989"/>
        <end position="1020"/>
    </location>
</feature>
<name>A0A8H7VJ17_9FUNG</name>
<sequence length="1029" mass="115584">MTEITERDRLNKLLTDAAILVAAGKDNSEESQGQQKNLEEQLAQRLHRLTLSNEKKEDNERQQQEEDKFISTVKGNEKQLFVQKCLDLLVAIQESLLSVIENEQEHTEREYIGVRDLRLVHTLLQVIISWGMYPYFLPGVGVPLSKRVKSGYTNHELLTQQDQSNTSSSKASTKEGISQLLQTTSGLVDLISKTLKVPTSKNYTTVGSILLQRHLPDLFAALLQLAYAPAPKSTISSAPSSSSPSTTISNPAMFLQAGAQSQQNTIGITRAERDKCARMFAWLFERADVHRCMESLMLLLGTSPLHPVPIWLRSICGRFLSKILLRPNGVATVIEFTVGDVENVSLDQLEKITKLILAVPQQMSSVESYYTVIAPQLLTLLNDNIIGPKTRLSTRQVVTFIIGRMIGTHPNLSKNLIVDKIIGTLVDSWNIEDMEKPQEEEYQVDIIPEEGMEQLLKILHQMMVGGEPSPVVIQTFLGDAVIPLYHLYDFAVKSKSGLRETVLDILITYFRIMSPQEILRDLKTIVLSKRDLAGARLVYFKAGPSGGVVLCKSSFIRPLAGNQLPIDPKVMIEFIQKTNSPDLCGDFFLFLLNQYTSLQTLSAADPRLMLLILQLIMGMQDTLGTEILSKPEQILTFANNVVTDYVDRLDEAKNRYSSKKKSSSNGSAVDIMNIVSDEDREMIGNMPTEEDIENDLESLIMAINLLRAVMHENDELSSRSSQLLESSVGPLKQLELYRIQELQEPVHEIMLAITSYISAQKLSNKSKDKKNNKNSDNGSEEKFLEAMRALQDDLLPVRAHGIGILRDLVLAKDPLVSSGEPLDNVLDIFVRLVQDEDSYIYLNAIKGLSALTDIHGNAIIKKLGDIYADEKESLDNRLRVGEALLQTVQRSGEALSLHVGTLVKPLEKVLARRQVDKYLRVSALSILSTACQTCPMALKGFMQPLTNWVLNILEFEKEPEIRRASTMLILSLFRGLATDTLYQFPTEELRRTYRTLRYIEETDTDELTRNHARTALSDLNVIMRRELFE</sequence>
<evidence type="ECO:0000259" key="5">
    <source>
        <dbReference type="Pfam" id="PF10363"/>
    </source>
</evidence>
<evidence type="ECO:0000313" key="9">
    <source>
        <dbReference type="Proteomes" id="UP000646827"/>
    </source>
</evidence>
<protein>
    <recommendedName>
        <fullName evidence="10">RNA polymerase II assembly factor Rtp1 C-terminal domain-containing protein</fullName>
    </recommendedName>
</protein>
<dbReference type="GO" id="GO:0009306">
    <property type="term" value="P:protein secretion"/>
    <property type="evidence" value="ECO:0007669"/>
    <property type="project" value="TreeGrafter"/>
</dbReference>
<evidence type="ECO:0000256" key="1">
    <source>
        <dbReference type="ARBA" id="ARBA00005724"/>
    </source>
</evidence>
<accession>A0A8H7VJ17</accession>
<dbReference type="Gene3D" id="1.25.10.10">
    <property type="entry name" value="Leucine-rich Repeat Variant"/>
    <property type="match status" value="1"/>
</dbReference>
<proteinExistence type="inferred from homology"/>
<evidence type="ECO:0000256" key="2">
    <source>
        <dbReference type="PROSITE-ProRule" id="PRU00103"/>
    </source>
</evidence>
<evidence type="ECO:0000259" key="6">
    <source>
        <dbReference type="Pfam" id="PF23565"/>
    </source>
</evidence>
<feature type="domain" description="TANGO6 N-terminal" evidence="7">
    <location>
        <begin position="14"/>
        <end position="322"/>
    </location>
</feature>
<dbReference type="SUPFAM" id="SSF48371">
    <property type="entry name" value="ARM repeat"/>
    <property type="match status" value="1"/>
</dbReference>
<evidence type="ECO:0000313" key="8">
    <source>
        <dbReference type="EMBL" id="KAG2224661.1"/>
    </source>
</evidence>
<comment type="caution">
    <text evidence="8">The sequence shown here is derived from an EMBL/GenBank/DDBJ whole genome shotgun (WGS) entry which is preliminary data.</text>
</comment>
<keyword evidence="9" id="KW-1185">Reference proteome</keyword>
<dbReference type="PROSITE" id="PS50077">
    <property type="entry name" value="HEAT_REPEAT"/>
    <property type="match status" value="1"/>
</dbReference>
<dbReference type="Pfam" id="PF10363">
    <property type="entry name" value="RTP1_C1"/>
    <property type="match status" value="1"/>
</dbReference>
<dbReference type="InterPro" id="IPR016024">
    <property type="entry name" value="ARM-type_fold"/>
</dbReference>
<dbReference type="InterPro" id="IPR021133">
    <property type="entry name" value="HEAT_type_2"/>
</dbReference>
<feature type="domain" description="TANGO6 HEAT repeat" evidence="6">
    <location>
        <begin position="324"/>
        <end position="553"/>
    </location>
</feature>
<evidence type="ECO:0000259" key="7">
    <source>
        <dbReference type="Pfam" id="PF25267"/>
    </source>
</evidence>
<dbReference type="Proteomes" id="UP000646827">
    <property type="component" value="Unassembled WGS sequence"/>
</dbReference>
<feature type="coiled-coil region" evidence="3">
    <location>
        <begin position="39"/>
        <end position="66"/>
    </location>
</feature>
<feature type="repeat" description="HEAT" evidence="2">
    <location>
        <begin position="825"/>
        <end position="863"/>
    </location>
</feature>